<dbReference type="EMBL" id="CAFBLJ010000023">
    <property type="protein sequence ID" value="CAB4864229.1"/>
    <property type="molecule type" value="Genomic_DNA"/>
</dbReference>
<organism evidence="1">
    <name type="scientific">freshwater metagenome</name>
    <dbReference type="NCBI Taxonomy" id="449393"/>
    <lineage>
        <taxon>unclassified sequences</taxon>
        <taxon>metagenomes</taxon>
        <taxon>ecological metagenomes</taxon>
    </lineage>
</organism>
<accession>A0A6J6SDS0</accession>
<reference evidence="1" key="1">
    <citation type="submission" date="2020-05" db="EMBL/GenBank/DDBJ databases">
        <authorList>
            <person name="Chiriac C."/>
            <person name="Salcher M."/>
            <person name="Ghai R."/>
            <person name="Kavagutti S V."/>
        </authorList>
    </citation>
    <scope>NUCLEOTIDE SEQUENCE</scope>
</reference>
<evidence type="ECO:0000313" key="1">
    <source>
        <dbReference type="EMBL" id="CAB4732902.1"/>
    </source>
</evidence>
<evidence type="ECO:0000313" key="2">
    <source>
        <dbReference type="EMBL" id="CAB4864229.1"/>
    </source>
</evidence>
<proteinExistence type="predicted"/>
<gene>
    <name evidence="1" type="ORF">UFOPK2658_01796</name>
    <name evidence="2" type="ORF">UFOPK3304_00633</name>
</gene>
<dbReference type="AlphaFoldDB" id="A0A6J6SDS0"/>
<name>A0A6J6SDS0_9ZZZZ</name>
<sequence length="102" mass="10206">MILKPGARLISAVCTAELMTVKAPKTELEVTIGGVATIASAAARDGSGAIVAGHDGGTLMGKRYVDEADTIELLCTKAGAGAVAVNGELLQLKEAKALPASD</sequence>
<protein>
    <submittedName>
        <fullName evidence="1">Unannotated protein</fullName>
    </submittedName>
</protein>
<dbReference type="EMBL" id="CAEZYH010000125">
    <property type="protein sequence ID" value="CAB4732902.1"/>
    <property type="molecule type" value="Genomic_DNA"/>
</dbReference>